<accession>A0A2P2L2M4</accession>
<organism evidence="1">
    <name type="scientific">Rhizophora mucronata</name>
    <name type="common">Asiatic mangrove</name>
    <dbReference type="NCBI Taxonomy" id="61149"/>
    <lineage>
        <taxon>Eukaryota</taxon>
        <taxon>Viridiplantae</taxon>
        <taxon>Streptophyta</taxon>
        <taxon>Embryophyta</taxon>
        <taxon>Tracheophyta</taxon>
        <taxon>Spermatophyta</taxon>
        <taxon>Magnoliopsida</taxon>
        <taxon>eudicotyledons</taxon>
        <taxon>Gunneridae</taxon>
        <taxon>Pentapetalae</taxon>
        <taxon>rosids</taxon>
        <taxon>fabids</taxon>
        <taxon>Malpighiales</taxon>
        <taxon>Rhizophoraceae</taxon>
        <taxon>Rhizophora</taxon>
    </lineage>
</organism>
<dbReference type="GO" id="GO:0008352">
    <property type="term" value="C:katanin complex"/>
    <property type="evidence" value="ECO:0007669"/>
    <property type="project" value="TreeGrafter"/>
</dbReference>
<dbReference type="GO" id="GO:0007019">
    <property type="term" value="P:microtubule depolymerization"/>
    <property type="evidence" value="ECO:0007669"/>
    <property type="project" value="TreeGrafter"/>
</dbReference>
<dbReference type="PANTHER" id="PTHR19845:SF15">
    <property type="entry name" value="KATANIN P80 WD40 REPEAT-CONTAINING SUBUNIT B1 HOMOLOG KTN80.2"/>
    <property type="match status" value="1"/>
</dbReference>
<reference evidence="1" key="1">
    <citation type="submission" date="2018-02" db="EMBL/GenBank/DDBJ databases">
        <title>Rhizophora mucronata_Transcriptome.</title>
        <authorList>
            <person name="Meera S.P."/>
            <person name="Sreeshan A."/>
            <person name="Augustine A."/>
        </authorList>
    </citation>
    <scope>NUCLEOTIDE SEQUENCE</scope>
    <source>
        <tissue evidence="1">Leaf</tissue>
    </source>
</reference>
<dbReference type="EMBL" id="GGEC01031737">
    <property type="protein sequence ID" value="MBX12221.1"/>
    <property type="molecule type" value="Transcribed_RNA"/>
</dbReference>
<sequence length="139" mass="15664">MGWSTLGDLSINEGKLLGCSFYQNSVGVWVADTKLIEPYGAGFITEESDRTDRKFNIPTSQSLRETGTCVRLASAFRSMSPDYETKEIKNIYVDCKLSFLSLYEYKICHILVSLLANKFFFRIVWSPFTCSASKDLSGP</sequence>
<dbReference type="PANTHER" id="PTHR19845">
    <property type="entry name" value="KATANIN P80 SUBUNIT"/>
    <property type="match status" value="1"/>
</dbReference>
<protein>
    <submittedName>
        <fullName evidence="1">Katanin p80 WD40 repeat-containing subunit B1 homolog isoform X2</fullName>
    </submittedName>
</protein>
<name>A0A2P2L2M4_RHIMU</name>
<evidence type="ECO:0000313" key="1">
    <source>
        <dbReference type="EMBL" id="MBX12221.1"/>
    </source>
</evidence>
<dbReference type="AlphaFoldDB" id="A0A2P2L2M4"/>
<proteinExistence type="predicted"/>